<comment type="similarity">
    <text evidence="8">Belongs to the nanos family.</text>
</comment>
<proteinExistence type="inferred from homology"/>
<dbReference type="GeneID" id="100898262"/>
<evidence type="ECO:0000313" key="11">
    <source>
        <dbReference type="Proteomes" id="UP000694867"/>
    </source>
</evidence>
<organism evidence="11 12">
    <name type="scientific">Galendromus occidentalis</name>
    <name type="common">western predatory mite</name>
    <dbReference type="NCBI Taxonomy" id="34638"/>
    <lineage>
        <taxon>Eukaryota</taxon>
        <taxon>Metazoa</taxon>
        <taxon>Ecdysozoa</taxon>
        <taxon>Arthropoda</taxon>
        <taxon>Chelicerata</taxon>
        <taxon>Arachnida</taxon>
        <taxon>Acari</taxon>
        <taxon>Parasitiformes</taxon>
        <taxon>Mesostigmata</taxon>
        <taxon>Gamasina</taxon>
        <taxon>Phytoseioidea</taxon>
        <taxon>Phytoseiidae</taxon>
        <taxon>Typhlodrominae</taxon>
        <taxon>Galendromus</taxon>
    </lineage>
</organism>
<evidence type="ECO:0000256" key="9">
    <source>
        <dbReference type="SAM" id="MobiDB-lite"/>
    </source>
</evidence>
<gene>
    <name evidence="12" type="primary">LOC100898262</name>
</gene>
<dbReference type="GO" id="GO:0005737">
    <property type="term" value="C:cytoplasm"/>
    <property type="evidence" value="ECO:0007669"/>
    <property type="project" value="UniProtKB-SubCell"/>
</dbReference>
<dbReference type="KEGG" id="goe:100898262"/>
<sequence length="136" mass="15036">MDRFNFANASDSTRAAEILKSQLGTLQSLTRKSPGKAREDSAVDGPPLEQRVPRSIDDSGRADPFCVFCKKNGAPKAVYRSHTVKDNRGSVVCPVLRKFNCHHCNNGGGDQAHTANFCPKKREVYLNSFLKNKDEP</sequence>
<dbReference type="Gene3D" id="4.10.60.30">
    <property type="entry name" value="Nanos, RNA-binding domain"/>
    <property type="match status" value="1"/>
</dbReference>
<accession>A0AAJ6VX87</accession>
<feature type="region of interest" description="Disordered" evidence="9">
    <location>
        <begin position="26"/>
        <end position="61"/>
    </location>
</feature>
<comment type="subcellular location">
    <subcellularLocation>
        <location evidence="1">Cytoplasm</location>
    </subcellularLocation>
</comment>
<evidence type="ECO:0000256" key="5">
    <source>
        <dbReference type="ARBA" id="ARBA00022833"/>
    </source>
</evidence>
<evidence type="ECO:0000256" key="8">
    <source>
        <dbReference type="PROSITE-ProRule" id="PRU00855"/>
    </source>
</evidence>
<keyword evidence="4 8" id="KW-0863">Zinc-finger</keyword>
<dbReference type="AlphaFoldDB" id="A0AAJ6VX87"/>
<dbReference type="PROSITE" id="PS51522">
    <property type="entry name" value="ZF_NANOS"/>
    <property type="match status" value="1"/>
</dbReference>
<dbReference type="InterPro" id="IPR024161">
    <property type="entry name" value="Znf_nanos-typ"/>
</dbReference>
<evidence type="ECO:0000259" key="10">
    <source>
        <dbReference type="PROSITE" id="PS51522"/>
    </source>
</evidence>
<reference evidence="12" key="1">
    <citation type="submission" date="2025-08" db="UniProtKB">
        <authorList>
            <consortium name="RefSeq"/>
        </authorList>
    </citation>
    <scope>IDENTIFICATION</scope>
</reference>
<keyword evidence="5" id="KW-0862">Zinc</keyword>
<dbReference type="PANTHER" id="PTHR12887">
    <property type="entry name" value="NANOS PROTEIN"/>
    <property type="match status" value="1"/>
</dbReference>
<evidence type="ECO:0000256" key="3">
    <source>
        <dbReference type="ARBA" id="ARBA00022723"/>
    </source>
</evidence>
<evidence type="ECO:0000256" key="2">
    <source>
        <dbReference type="ARBA" id="ARBA00022490"/>
    </source>
</evidence>
<dbReference type="GO" id="GO:0003723">
    <property type="term" value="F:RNA binding"/>
    <property type="evidence" value="ECO:0007669"/>
    <property type="project" value="UniProtKB-UniRule"/>
</dbReference>
<evidence type="ECO:0000256" key="4">
    <source>
        <dbReference type="ARBA" id="ARBA00022771"/>
    </source>
</evidence>
<dbReference type="GO" id="GO:0008270">
    <property type="term" value="F:zinc ion binding"/>
    <property type="evidence" value="ECO:0007669"/>
    <property type="project" value="UniProtKB-KW"/>
</dbReference>
<dbReference type="InterPro" id="IPR008705">
    <property type="entry name" value="Nanos/Xcar2"/>
</dbReference>
<evidence type="ECO:0000256" key="6">
    <source>
        <dbReference type="ARBA" id="ARBA00022845"/>
    </source>
</evidence>
<keyword evidence="2" id="KW-0963">Cytoplasm</keyword>
<evidence type="ECO:0000313" key="12">
    <source>
        <dbReference type="RefSeq" id="XP_003743067.1"/>
    </source>
</evidence>
<keyword evidence="3" id="KW-0479">Metal-binding</keyword>
<protein>
    <submittedName>
        <fullName evidence="12">Nanos homolog 3-like</fullName>
    </submittedName>
</protein>
<feature type="compositionally biased region" description="Basic and acidic residues" evidence="9">
    <location>
        <begin position="51"/>
        <end position="61"/>
    </location>
</feature>
<evidence type="ECO:0000256" key="7">
    <source>
        <dbReference type="ARBA" id="ARBA00022884"/>
    </source>
</evidence>
<name>A0AAJ6VX87_9ACAR</name>
<dbReference type="RefSeq" id="XP_003743067.1">
    <property type="nucleotide sequence ID" value="XM_003743019.1"/>
</dbReference>
<dbReference type="GO" id="GO:0006417">
    <property type="term" value="P:regulation of translation"/>
    <property type="evidence" value="ECO:0007669"/>
    <property type="project" value="UniProtKB-UniRule"/>
</dbReference>
<dbReference type="Pfam" id="PF05741">
    <property type="entry name" value="zf-nanos"/>
    <property type="match status" value="1"/>
</dbReference>
<dbReference type="InterPro" id="IPR038129">
    <property type="entry name" value="Nanos_sf"/>
</dbReference>
<feature type="domain" description="Nanos-type" evidence="10">
    <location>
        <begin position="65"/>
        <end position="120"/>
    </location>
</feature>
<dbReference type="Proteomes" id="UP000694867">
    <property type="component" value="Unplaced"/>
</dbReference>
<keyword evidence="6 8" id="KW-0810">Translation regulation</keyword>
<keyword evidence="7 8" id="KW-0694">RNA-binding</keyword>
<keyword evidence="11" id="KW-1185">Reference proteome</keyword>
<evidence type="ECO:0000256" key="1">
    <source>
        <dbReference type="ARBA" id="ARBA00004496"/>
    </source>
</evidence>